<name>A0AAV4PN98_CAEEX</name>
<dbReference type="Proteomes" id="UP001054945">
    <property type="component" value="Unassembled WGS sequence"/>
</dbReference>
<protein>
    <submittedName>
        <fullName evidence="2">Uncharacterized protein</fullName>
    </submittedName>
</protein>
<feature type="chain" id="PRO_5043652121" evidence="1">
    <location>
        <begin position="18"/>
        <end position="105"/>
    </location>
</feature>
<reference evidence="2 3" key="1">
    <citation type="submission" date="2021-06" db="EMBL/GenBank/DDBJ databases">
        <title>Caerostris extrusa draft genome.</title>
        <authorList>
            <person name="Kono N."/>
            <person name="Arakawa K."/>
        </authorList>
    </citation>
    <scope>NUCLEOTIDE SEQUENCE [LARGE SCALE GENOMIC DNA]</scope>
</reference>
<proteinExistence type="predicted"/>
<organism evidence="2 3">
    <name type="scientific">Caerostris extrusa</name>
    <name type="common">Bark spider</name>
    <name type="synonym">Caerostris bankana</name>
    <dbReference type="NCBI Taxonomy" id="172846"/>
    <lineage>
        <taxon>Eukaryota</taxon>
        <taxon>Metazoa</taxon>
        <taxon>Ecdysozoa</taxon>
        <taxon>Arthropoda</taxon>
        <taxon>Chelicerata</taxon>
        <taxon>Arachnida</taxon>
        <taxon>Araneae</taxon>
        <taxon>Araneomorphae</taxon>
        <taxon>Entelegynae</taxon>
        <taxon>Araneoidea</taxon>
        <taxon>Araneidae</taxon>
        <taxon>Caerostris</taxon>
    </lineage>
</organism>
<comment type="caution">
    <text evidence="2">The sequence shown here is derived from an EMBL/GenBank/DDBJ whole genome shotgun (WGS) entry which is preliminary data.</text>
</comment>
<dbReference type="EMBL" id="BPLR01004764">
    <property type="protein sequence ID" value="GIX97334.1"/>
    <property type="molecule type" value="Genomic_DNA"/>
</dbReference>
<dbReference type="AlphaFoldDB" id="A0AAV4PN98"/>
<evidence type="ECO:0000313" key="3">
    <source>
        <dbReference type="Proteomes" id="UP001054945"/>
    </source>
</evidence>
<sequence>MFVKVLVFCAILAAAHASLVGPVGWGAPAFAAGPWGLAGKAWAAPVAAAPYGYLGNGVIAGNGILANGLVAGHGLAAPWGAVAAPYGVAKVGLAGPLGLGLGKVW</sequence>
<keyword evidence="3" id="KW-1185">Reference proteome</keyword>
<keyword evidence="1" id="KW-0732">Signal</keyword>
<evidence type="ECO:0000256" key="1">
    <source>
        <dbReference type="SAM" id="SignalP"/>
    </source>
</evidence>
<gene>
    <name evidence="2" type="ORF">CEXT_500431</name>
</gene>
<evidence type="ECO:0000313" key="2">
    <source>
        <dbReference type="EMBL" id="GIX97334.1"/>
    </source>
</evidence>
<accession>A0AAV4PN98</accession>
<feature type="signal peptide" evidence="1">
    <location>
        <begin position="1"/>
        <end position="17"/>
    </location>
</feature>